<evidence type="ECO:0000313" key="12">
    <source>
        <dbReference type="Proteomes" id="UP001548590"/>
    </source>
</evidence>
<comment type="similarity">
    <text evidence="6">Belongs to the methyl-accepting chemotaxis (MCP) protein family.</text>
</comment>
<dbReference type="Proteomes" id="UP001548590">
    <property type="component" value="Unassembled WGS sequence"/>
</dbReference>
<organism evidence="11 12">
    <name type="scientific">Uliginosibacterium paludis</name>
    <dbReference type="NCBI Taxonomy" id="1615952"/>
    <lineage>
        <taxon>Bacteria</taxon>
        <taxon>Pseudomonadati</taxon>
        <taxon>Pseudomonadota</taxon>
        <taxon>Betaproteobacteria</taxon>
        <taxon>Rhodocyclales</taxon>
        <taxon>Zoogloeaceae</taxon>
        <taxon>Uliginosibacterium</taxon>
    </lineage>
</organism>
<dbReference type="Pfam" id="PF12729">
    <property type="entry name" value="4HB_MCP_1"/>
    <property type="match status" value="1"/>
</dbReference>
<feature type="domain" description="Methyl-accepting transducer" evidence="9">
    <location>
        <begin position="267"/>
        <end position="503"/>
    </location>
</feature>
<evidence type="ECO:0000256" key="7">
    <source>
        <dbReference type="PROSITE-ProRule" id="PRU00284"/>
    </source>
</evidence>
<keyword evidence="4 8" id="KW-0472">Membrane</keyword>
<dbReference type="PROSITE" id="PS50111">
    <property type="entry name" value="CHEMOTAXIS_TRANSDUC_2"/>
    <property type="match status" value="1"/>
</dbReference>
<evidence type="ECO:0000256" key="6">
    <source>
        <dbReference type="ARBA" id="ARBA00029447"/>
    </source>
</evidence>
<dbReference type="PRINTS" id="PR00260">
    <property type="entry name" value="CHEMTRNSDUCR"/>
</dbReference>
<dbReference type="PANTHER" id="PTHR32089:SF119">
    <property type="entry name" value="METHYL-ACCEPTING CHEMOTAXIS PROTEIN CTPL"/>
    <property type="match status" value="1"/>
</dbReference>
<dbReference type="SMART" id="SM00283">
    <property type="entry name" value="MA"/>
    <property type="match status" value="1"/>
</dbReference>
<evidence type="ECO:0000259" key="9">
    <source>
        <dbReference type="PROSITE" id="PS50111"/>
    </source>
</evidence>
<accession>A0ABV2CVX9</accession>
<dbReference type="InterPro" id="IPR004089">
    <property type="entry name" value="MCPsignal_dom"/>
</dbReference>
<protein>
    <submittedName>
        <fullName evidence="11">Methyl-accepting chemotaxis protein</fullName>
    </submittedName>
</protein>
<evidence type="ECO:0000256" key="4">
    <source>
        <dbReference type="ARBA" id="ARBA00023136"/>
    </source>
</evidence>
<reference evidence="11 12" key="1">
    <citation type="submission" date="2024-07" db="EMBL/GenBank/DDBJ databases">
        <title>Uliginosibacterium paludis KCTC:42655.</title>
        <authorList>
            <person name="Kim M.K."/>
        </authorList>
    </citation>
    <scope>NUCLEOTIDE SEQUENCE [LARGE SCALE GENOMIC DNA]</scope>
    <source>
        <strain evidence="11 12">KCTC 42655</strain>
    </source>
</reference>
<dbReference type="SMART" id="SM00304">
    <property type="entry name" value="HAMP"/>
    <property type="match status" value="1"/>
</dbReference>
<name>A0ABV2CVX9_9RHOO</name>
<keyword evidence="2 8" id="KW-0812">Transmembrane</keyword>
<keyword evidence="5 7" id="KW-0807">Transducer</keyword>
<evidence type="ECO:0000313" key="11">
    <source>
        <dbReference type="EMBL" id="MET1492089.1"/>
    </source>
</evidence>
<comment type="caution">
    <text evidence="11">The sequence shown here is derived from an EMBL/GenBank/DDBJ whole genome shotgun (WGS) entry which is preliminary data.</text>
</comment>
<dbReference type="InterPro" id="IPR024478">
    <property type="entry name" value="HlyB_4HB_MCP"/>
</dbReference>
<feature type="transmembrane region" description="Helical" evidence="8">
    <location>
        <begin position="188"/>
        <end position="208"/>
    </location>
</feature>
<evidence type="ECO:0000256" key="2">
    <source>
        <dbReference type="ARBA" id="ARBA00022692"/>
    </source>
</evidence>
<dbReference type="CDD" id="cd19411">
    <property type="entry name" value="MCP2201-like_sensor"/>
    <property type="match status" value="1"/>
</dbReference>
<dbReference type="InterPro" id="IPR004090">
    <property type="entry name" value="Chemotax_Me-accpt_rcpt"/>
</dbReference>
<dbReference type="InterPro" id="IPR047347">
    <property type="entry name" value="YvaQ-like_sensor"/>
</dbReference>
<dbReference type="PROSITE" id="PS50885">
    <property type="entry name" value="HAMP"/>
    <property type="match status" value="1"/>
</dbReference>
<dbReference type="InterPro" id="IPR003660">
    <property type="entry name" value="HAMP_dom"/>
</dbReference>
<dbReference type="Pfam" id="PF00015">
    <property type="entry name" value="MCPsignal"/>
    <property type="match status" value="1"/>
</dbReference>
<dbReference type="EMBL" id="JBEWLZ010000021">
    <property type="protein sequence ID" value="MET1492089.1"/>
    <property type="molecule type" value="Genomic_DNA"/>
</dbReference>
<dbReference type="PANTHER" id="PTHR32089">
    <property type="entry name" value="METHYL-ACCEPTING CHEMOTAXIS PROTEIN MCPB"/>
    <property type="match status" value="1"/>
</dbReference>
<sequence length="543" mass="57963">MNIFGVAARIKILAGISFLLLLLVAVVGVTVINIEARSIRNIHETSLPGIVVIGKARLALMKVRVNIYQSIFLKDEQRAKALENLEKNRGEIRQQLDAYDLLPTNPEDTRLLEAERRAVQVYSEALDRAVAHVRQGREDLAAEVLSREILPTGNAVLEALNEHVEFNEKLAADYANAAFASAQLGRNVALGVSVLSLLIIAGFSIMLARELQTRLAHMSNFMTHVADSLDLTGRGKIVRTDELGKVGQAINLLMDKLTASLRSIAANADAVAASAERLATSSTQVATASSNQSEASSSVAATVEEMTVSINHVSDQAGEADRLAAHSEKLAKEGGAVILQTASDIHDIAESVRHAAELIASLEASSKQISGVVAVIRDVADQTNLLALNAAIEAARAGEQGRGFAVVADEVRKLAERTGHSTQEIASTIETMNEKAARAVSSMNRAVSKVDVGVQRARDTSASIQLISDGCHDAGETVGEISNAIREQGTATNNIAAQIERIAQMSEESSAAAGETAEAARGLDELARRMRAEVSRYRLNELH</sequence>
<evidence type="ECO:0000256" key="1">
    <source>
        <dbReference type="ARBA" id="ARBA00004141"/>
    </source>
</evidence>
<comment type="subcellular location">
    <subcellularLocation>
        <location evidence="1">Membrane</location>
        <topology evidence="1">Multi-pass membrane protein</topology>
    </subcellularLocation>
</comment>
<evidence type="ECO:0000259" key="10">
    <source>
        <dbReference type="PROSITE" id="PS50885"/>
    </source>
</evidence>
<dbReference type="SUPFAM" id="SSF58104">
    <property type="entry name" value="Methyl-accepting chemotaxis protein (MCP) signaling domain"/>
    <property type="match status" value="1"/>
</dbReference>
<dbReference type="CDD" id="cd11386">
    <property type="entry name" value="MCP_signal"/>
    <property type="match status" value="1"/>
</dbReference>
<feature type="domain" description="HAMP" evidence="10">
    <location>
        <begin position="209"/>
        <end position="262"/>
    </location>
</feature>
<keyword evidence="12" id="KW-1185">Reference proteome</keyword>
<proteinExistence type="inferred from homology"/>
<evidence type="ECO:0000256" key="8">
    <source>
        <dbReference type="SAM" id="Phobius"/>
    </source>
</evidence>
<dbReference type="RefSeq" id="WP_345927971.1">
    <property type="nucleotide sequence ID" value="NZ_JBDIVF010000005.1"/>
</dbReference>
<gene>
    <name evidence="11" type="ORF">ABVT11_19790</name>
</gene>
<evidence type="ECO:0000256" key="5">
    <source>
        <dbReference type="ARBA" id="ARBA00023224"/>
    </source>
</evidence>
<keyword evidence="3 8" id="KW-1133">Transmembrane helix</keyword>
<evidence type="ECO:0000256" key="3">
    <source>
        <dbReference type="ARBA" id="ARBA00022989"/>
    </source>
</evidence>
<dbReference type="Gene3D" id="1.10.287.950">
    <property type="entry name" value="Methyl-accepting chemotaxis protein"/>
    <property type="match status" value="1"/>
</dbReference>